<dbReference type="PRINTS" id="PR00072">
    <property type="entry name" value="MALOXRDTASE"/>
</dbReference>
<comment type="cofactor">
    <cofactor evidence="5">
        <name>Mg(2+)</name>
        <dbReference type="ChEBI" id="CHEBI:18420"/>
    </cofactor>
    <cofactor evidence="5">
        <name>Mn(2+)</name>
        <dbReference type="ChEBI" id="CHEBI:29035"/>
    </cofactor>
    <text evidence="5">Divalent metal cations. Prefers magnesium or manganese.</text>
</comment>
<dbReference type="Pfam" id="PF00390">
    <property type="entry name" value="malic"/>
    <property type="match status" value="1"/>
</dbReference>
<dbReference type="GO" id="GO:0005829">
    <property type="term" value="C:cytosol"/>
    <property type="evidence" value="ECO:0007669"/>
    <property type="project" value="TreeGrafter"/>
</dbReference>
<gene>
    <name evidence="9" type="ORF">CYJ57_07515</name>
</gene>
<dbReference type="AlphaFoldDB" id="A0A2I1JVF0"/>
<dbReference type="InterPro" id="IPR001891">
    <property type="entry name" value="Malic_OxRdtase"/>
</dbReference>
<organism evidence="9 10">
    <name type="scientific">Falseniella ignava</name>
    <dbReference type="NCBI Taxonomy" id="137730"/>
    <lineage>
        <taxon>Bacteria</taxon>
        <taxon>Bacillati</taxon>
        <taxon>Bacillota</taxon>
        <taxon>Bacilli</taxon>
        <taxon>Lactobacillales</taxon>
        <taxon>Aerococcaceae</taxon>
        <taxon>Falseniella</taxon>
    </lineage>
</organism>
<dbReference type="Gene3D" id="3.40.50.10380">
    <property type="entry name" value="Malic enzyme, N-terminal domain"/>
    <property type="match status" value="1"/>
</dbReference>
<dbReference type="Pfam" id="PF03949">
    <property type="entry name" value="Malic_M"/>
    <property type="match status" value="1"/>
</dbReference>
<evidence type="ECO:0000256" key="6">
    <source>
        <dbReference type="RuleBase" id="RU003427"/>
    </source>
</evidence>
<feature type="active site" description="Proton acceptor" evidence="3">
    <location>
        <position position="162"/>
    </location>
</feature>
<dbReference type="SUPFAM" id="SSF53223">
    <property type="entry name" value="Aminoacid dehydrogenase-like, N-terminal domain"/>
    <property type="match status" value="1"/>
</dbReference>
<dbReference type="Gene3D" id="3.40.50.720">
    <property type="entry name" value="NAD(P)-binding Rossmann-like Domain"/>
    <property type="match status" value="1"/>
</dbReference>
<dbReference type="Proteomes" id="UP000234384">
    <property type="component" value="Unassembled WGS sequence"/>
</dbReference>
<evidence type="ECO:0000256" key="3">
    <source>
        <dbReference type="PIRSR" id="PIRSR000106-1"/>
    </source>
</evidence>
<evidence type="ECO:0000259" key="7">
    <source>
        <dbReference type="SMART" id="SM00919"/>
    </source>
</evidence>
<dbReference type="SUPFAM" id="SSF51735">
    <property type="entry name" value="NAD(P)-binding Rossmann-fold domains"/>
    <property type="match status" value="1"/>
</dbReference>
<comment type="similarity">
    <text evidence="1 6">Belongs to the malic enzymes family.</text>
</comment>
<evidence type="ECO:0000256" key="1">
    <source>
        <dbReference type="ARBA" id="ARBA00008785"/>
    </source>
</evidence>
<accession>A0A2I1JVF0</accession>
<dbReference type="SMART" id="SM00919">
    <property type="entry name" value="Malic_M"/>
    <property type="match status" value="1"/>
</dbReference>
<dbReference type="NCBIfam" id="NF010052">
    <property type="entry name" value="PRK13529.1"/>
    <property type="match status" value="1"/>
</dbReference>
<dbReference type="InterPro" id="IPR036291">
    <property type="entry name" value="NAD(P)-bd_dom_sf"/>
</dbReference>
<evidence type="ECO:0000259" key="8">
    <source>
        <dbReference type="SMART" id="SM01274"/>
    </source>
</evidence>
<keyword evidence="9" id="KW-0560">Oxidoreductase</keyword>
<evidence type="ECO:0000256" key="4">
    <source>
        <dbReference type="PIRSR" id="PIRSR000106-2"/>
    </source>
</evidence>
<evidence type="ECO:0000256" key="2">
    <source>
        <dbReference type="ARBA" id="ARBA00023027"/>
    </source>
</evidence>
<evidence type="ECO:0000313" key="10">
    <source>
        <dbReference type="Proteomes" id="UP000234384"/>
    </source>
</evidence>
<feature type="binding site" evidence="5">
    <location>
        <position position="233"/>
    </location>
    <ligand>
        <name>a divalent metal cation</name>
        <dbReference type="ChEBI" id="CHEBI:60240"/>
    </ligand>
</feature>
<dbReference type="RefSeq" id="WP_101954756.1">
    <property type="nucleotide sequence ID" value="NZ_PKHE01000029.1"/>
</dbReference>
<dbReference type="PANTHER" id="PTHR23406">
    <property type="entry name" value="MALIC ENZYME-RELATED"/>
    <property type="match status" value="1"/>
</dbReference>
<dbReference type="SMART" id="SM01274">
    <property type="entry name" value="malic"/>
    <property type="match status" value="1"/>
</dbReference>
<comment type="caution">
    <text evidence="9">The sequence shown here is derived from an EMBL/GenBank/DDBJ whole genome shotgun (WGS) entry which is preliminary data.</text>
</comment>
<sequence length="538" mass="59315">MNDILANPFTNKGTAFTEEERQQYGLVGRLPAKVETIAEQSTRVLAALHELPTNYLKHLSLMDLYEENRTLFFYTVIHNITELLPILYTPTVADGIMNFSRDFKTPRGAAYLNVNEPERIKEALLAASEGLDEIKMMVITDGEGILGIGDWGVQGAWITTGKLAVYTAASGINPKSILPVSIDAGTDRQELIDSPYYLGLKQPRLRGDEYLAYIDQFVEVAKEVFPNVLFHWEDFGRDHATQILDRYRYEICTFNDDIQGTGVMMNAAIAAACQVMGESLENQRVLIFGAGSAGIGIADQITNELQLKGMSFDEAKQNIYCFDRLGLVRQNEEGNMTSGKLRYARSLEEFPEPLMDLSEAIDIIQPSILVGCSGQPGMFTQEVIEKMCQYNERPAILPISNPTLLNEAQAYEVIEWSKGKALCVTGSPSDPVEYEGTTFTIGQANNALLYPGLGLGIVIAQAKHVTDKMLNAAAHGIASLQDLSYLGAPILPHVSKLRQASKLVAKAVIEAAIEEGMAQVEIQDIDAVIEEAIWQAEY</sequence>
<dbReference type="InterPro" id="IPR046346">
    <property type="entry name" value="Aminoacid_DH-like_N_sf"/>
</dbReference>
<dbReference type="PIRSF" id="PIRSF000106">
    <property type="entry name" value="ME"/>
    <property type="match status" value="1"/>
</dbReference>
<feature type="domain" description="Malic enzyme NAD-binding" evidence="7">
    <location>
        <begin position="258"/>
        <end position="513"/>
    </location>
</feature>
<dbReference type="InterPro" id="IPR012301">
    <property type="entry name" value="Malic_N_dom"/>
</dbReference>
<reference evidence="9 10" key="1">
    <citation type="submission" date="2017-12" db="EMBL/GenBank/DDBJ databases">
        <title>Phylogenetic diversity of female urinary microbiome.</title>
        <authorList>
            <person name="Thomas-White K."/>
            <person name="Wolfe A.J."/>
        </authorList>
    </citation>
    <scope>NUCLEOTIDE SEQUENCE [LARGE SCALE GENOMIC DNA]</scope>
    <source>
        <strain evidence="9 10">UMB0898</strain>
    </source>
</reference>
<feature type="domain" description="Malic enzyme N-terminal" evidence="8">
    <location>
        <begin position="65"/>
        <end position="248"/>
    </location>
</feature>
<name>A0A2I1JVF0_9LACT</name>
<dbReference type="GO" id="GO:0016616">
    <property type="term" value="F:oxidoreductase activity, acting on the CH-OH group of donors, NAD or NADP as acceptor"/>
    <property type="evidence" value="ECO:0007669"/>
    <property type="project" value="InterPro"/>
</dbReference>
<dbReference type="GO" id="GO:0006108">
    <property type="term" value="P:malate metabolic process"/>
    <property type="evidence" value="ECO:0007669"/>
    <property type="project" value="TreeGrafter"/>
</dbReference>
<feature type="binding site" evidence="4">
    <location>
        <position position="445"/>
    </location>
    <ligand>
        <name>(S)-malate</name>
        <dbReference type="ChEBI" id="CHEBI:15589"/>
    </ligand>
</feature>
<evidence type="ECO:0000256" key="5">
    <source>
        <dbReference type="PIRSR" id="PIRSR000106-3"/>
    </source>
</evidence>
<dbReference type="OrthoDB" id="3314528at2"/>
<dbReference type="GO" id="GO:0051287">
    <property type="term" value="F:NAD binding"/>
    <property type="evidence" value="ECO:0007669"/>
    <property type="project" value="InterPro"/>
</dbReference>
<dbReference type="InterPro" id="IPR012302">
    <property type="entry name" value="Malic_NAD-bd"/>
</dbReference>
<dbReference type="InterPro" id="IPR037062">
    <property type="entry name" value="Malic_N_dom_sf"/>
</dbReference>
<feature type="binding site" evidence="5">
    <location>
        <position position="257"/>
    </location>
    <ligand>
        <name>a divalent metal cation</name>
        <dbReference type="ChEBI" id="CHEBI:60240"/>
    </ligand>
</feature>
<keyword evidence="5 6" id="KW-0479">Metal-binding</keyword>
<dbReference type="PANTHER" id="PTHR23406:SF34">
    <property type="entry name" value="NAD-DEPENDENT MALIC ENZYME, MITOCHONDRIAL"/>
    <property type="match status" value="1"/>
</dbReference>
<feature type="binding site" evidence="4">
    <location>
        <position position="401"/>
    </location>
    <ligand>
        <name>(S)-malate</name>
        <dbReference type="ChEBI" id="CHEBI:15589"/>
    </ligand>
</feature>
<keyword evidence="2" id="KW-0520">NAD</keyword>
<dbReference type="EC" id="1.1.1.38" evidence="9"/>
<dbReference type="GO" id="GO:0004470">
    <property type="term" value="F:malic enzyme activity"/>
    <property type="evidence" value="ECO:0007669"/>
    <property type="project" value="InterPro"/>
</dbReference>
<dbReference type="EMBL" id="PKHE01000029">
    <property type="protein sequence ID" value="PKY87326.1"/>
    <property type="molecule type" value="Genomic_DNA"/>
</dbReference>
<dbReference type="GO" id="GO:0046872">
    <property type="term" value="F:metal ion binding"/>
    <property type="evidence" value="ECO:0007669"/>
    <property type="project" value="UniProtKB-KW"/>
</dbReference>
<protein>
    <submittedName>
        <fullName evidence="9">NAD-dependent malic enzyme</fullName>
        <ecNumber evidence="9">1.1.1.38</ecNumber>
    </submittedName>
</protein>
<feature type="binding site" evidence="5">
    <location>
        <position position="234"/>
    </location>
    <ligand>
        <name>a divalent metal cation</name>
        <dbReference type="ChEBI" id="CHEBI:60240"/>
    </ligand>
</feature>
<evidence type="ECO:0000313" key="9">
    <source>
        <dbReference type="EMBL" id="PKY87326.1"/>
    </source>
</evidence>
<feature type="active site" description="Proton donor" evidence="3">
    <location>
        <position position="88"/>
    </location>
</feature>
<proteinExistence type="inferred from homology"/>